<dbReference type="Pfam" id="PF13456">
    <property type="entry name" value="RVT_3"/>
    <property type="match status" value="1"/>
</dbReference>
<dbReference type="GO" id="GO:0004523">
    <property type="term" value="F:RNA-DNA hybrid ribonuclease activity"/>
    <property type="evidence" value="ECO:0007669"/>
    <property type="project" value="InterPro"/>
</dbReference>
<reference evidence="2" key="1">
    <citation type="journal article" date="2023" name="Science">
        <title>Elucidation of the pathway for biosynthesis of saponin adjuvants from the soapbark tree.</title>
        <authorList>
            <person name="Reed J."/>
            <person name="Orme A."/>
            <person name="El-Demerdash A."/>
            <person name="Owen C."/>
            <person name="Martin L.B.B."/>
            <person name="Misra R.C."/>
            <person name="Kikuchi S."/>
            <person name="Rejzek M."/>
            <person name="Martin A.C."/>
            <person name="Harkess A."/>
            <person name="Leebens-Mack J."/>
            <person name="Louveau T."/>
            <person name="Stephenson M.J."/>
            <person name="Osbourn A."/>
        </authorList>
    </citation>
    <scope>NUCLEOTIDE SEQUENCE</scope>
    <source>
        <strain evidence="2">S10</strain>
    </source>
</reference>
<dbReference type="Proteomes" id="UP001163823">
    <property type="component" value="Chromosome 7"/>
</dbReference>
<keyword evidence="2" id="KW-0548">Nucleotidyltransferase</keyword>
<dbReference type="SUPFAM" id="SSF53098">
    <property type="entry name" value="Ribonuclease H-like"/>
    <property type="match status" value="1"/>
</dbReference>
<keyword evidence="3" id="KW-1185">Reference proteome</keyword>
<name>A0AAD7LPZ5_QUISA</name>
<sequence length="467" mass="54022">MLSSNTNLLIKDDITKMAHIAITTDLGKYLGVPLLQSRVNKNTYKEVCDKVQRKLAGWKIKQLSLAGRAVLIQASSSTIPSYTMQTTMLPVAICHQIDRIQRNFLWEDSTKHHKMHLVNWDQVCLPKEFGGLGLKEMTETNLVLLAQLMKGIKFLKEGTWWRLGKGDHIKFWIDYWCGNDPLQDKAMVDILDEVLNLFVADYITDGKISIDLTDCFFHDDMICKLSSLPTDTYQNYKDRRIWSLNSNGEFTTATARDLIILRRVNPINYKIWKCCWDIITLPRVKTFMLWGRLDIPWPSVFAVVYWRLWNWRNKFLFEKGFVFLVDPVNIITKDCEAIWVSLHQHSTKPVRQDILISWQFPTKRWIKLNTDEASQNNSLYANCGGLLRNNMGEWLAGFAANLGQGSNTEAELFGILHGLNLACQMNVRKLELEVDSSTAIELVTSDREYCHPFFFGIPECRNLLKRN</sequence>
<dbReference type="GO" id="GO:0003964">
    <property type="term" value="F:RNA-directed DNA polymerase activity"/>
    <property type="evidence" value="ECO:0007669"/>
    <property type="project" value="UniProtKB-KW"/>
</dbReference>
<dbReference type="InterPro" id="IPR036397">
    <property type="entry name" value="RNaseH_sf"/>
</dbReference>
<dbReference type="EMBL" id="JARAOO010000007">
    <property type="protein sequence ID" value="KAJ7961972.1"/>
    <property type="molecule type" value="Genomic_DNA"/>
</dbReference>
<organism evidence="2 3">
    <name type="scientific">Quillaja saponaria</name>
    <name type="common">Soap bark tree</name>
    <dbReference type="NCBI Taxonomy" id="32244"/>
    <lineage>
        <taxon>Eukaryota</taxon>
        <taxon>Viridiplantae</taxon>
        <taxon>Streptophyta</taxon>
        <taxon>Embryophyta</taxon>
        <taxon>Tracheophyta</taxon>
        <taxon>Spermatophyta</taxon>
        <taxon>Magnoliopsida</taxon>
        <taxon>eudicotyledons</taxon>
        <taxon>Gunneridae</taxon>
        <taxon>Pentapetalae</taxon>
        <taxon>rosids</taxon>
        <taxon>fabids</taxon>
        <taxon>Fabales</taxon>
        <taxon>Quillajaceae</taxon>
        <taxon>Quillaja</taxon>
    </lineage>
</organism>
<keyword evidence="2" id="KW-0695">RNA-directed DNA polymerase</keyword>
<dbReference type="PANTHER" id="PTHR33116">
    <property type="entry name" value="REVERSE TRANSCRIPTASE ZINC-BINDING DOMAIN-CONTAINING PROTEIN-RELATED-RELATED"/>
    <property type="match status" value="1"/>
</dbReference>
<dbReference type="PANTHER" id="PTHR33116:SF70">
    <property type="entry name" value="NON-LTR RETROELEMENT REVERSE TRANSCRIPTASE-LIKE PROTEIN"/>
    <property type="match status" value="1"/>
</dbReference>
<dbReference type="InterPro" id="IPR044730">
    <property type="entry name" value="RNase_H-like_dom_plant"/>
</dbReference>
<feature type="domain" description="RNase H type-1" evidence="1">
    <location>
        <begin position="369"/>
        <end position="450"/>
    </location>
</feature>
<dbReference type="GO" id="GO:0003676">
    <property type="term" value="F:nucleic acid binding"/>
    <property type="evidence" value="ECO:0007669"/>
    <property type="project" value="InterPro"/>
</dbReference>
<dbReference type="InterPro" id="IPR002156">
    <property type="entry name" value="RNaseH_domain"/>
</dbReference>
<evidence type="ECO:0000313" key="2">
    <source>
        <dbReference type="EMBL" id="KAJ7961972.1"/>
    </source>
</evidence>
<dbReference type="CDD" id="cd06222">
    <property type="entry name" value="RNase_H_like"/>
    <property type="match status" value="1"/>
</dbReference>
<proteinExistence type="predicted"/>
<comment type="caution">
    <text evidence="2">The sequence shown here is derived from an EMBL/GenBank/DDBJ whole genome shotgun (WGS) entry which is preliminary data.</text>
</comment>
<dbReference type="InterPro" id="IPR012337">
    <property type="entry name" value="RNaseH-like_sf"/>
</dbReference>
<accession>A0AAD7LPZ5</accession>
<evidence type="ECO:0000313" key="3">
    <source>
        <dbReference type="Proteomes" id="UP001163823"/>
    </source>
</evidence>
<protein>
    <submittedName>
        <fullName evidence="2">Reverse transcriptase</fullName>
    </submittedName>
</protein>
<dbReference type="Gene3D" id="3.30.420.10">
    <property type="entry name" value="Ribonuclease H-like superfamily/Ribonuclease H"/>
    <property type="match status" value="1"/>
</dbReference>
<dbReference type="AlphaFoldDB" id="A0AAD7LPZ5"/>
<evidence type="ECO:0000259" key="1">
    <source>
        <dbReference type="Pfam" id="PF13456"/>
    </source>
</evidence>
<keyword evidence="2" id="KW-0808">Transferase</keyword>
<gene>
    <name evidence="2" type="ORF">O6P43_017261</name>
</gene>
<dbReference type="KEGG" id="qsa:O6P43_017261"/>